<evidence type="ECO:0000256" key="1">
    <source>
        <dbReference type="ARBA" id="ARBA00004969"/>
    </source>
</evidence>
<dbReference type="EC" id="2.1.1.103" evidence="4"/>
<reference evidence="8" key="1">
    <citation type="submission" date="2022-11" db="UniProtKB">
        <authorList>
            <consortium name="WormBaseParasite"/>
        </authorList>
    </citation>
    <scope>IDENTIFICATION</scope>
</reference>
<proteinExistence type="predicted"/>
<dbReference type="Gene3D" id="3.40.50.150">
    <property type="entry name" value="Vaccinia Virus protein VP39"/>
    <property type="match status" value="1"/>
</dbReference>
<protein>
    <recommendedName>
        <fullName evidence="4">phosphoethanolamine N-methyltransferase</fullName>
        <ecNumber evidence="4">2.1.1.103</ecNumber>
    </recommendedName>
</protein>
<dbReference type="InterPro" id="IPR029063">
    <property type="entry name" value="SAM-dependent_MTases_sf"/>
</dbReference>
<dbReference type="Pfam" id="PF13649">
    <property type="entry name" value="Methyltransf_25"/>
    <property type="match status" value="1"/>
</dbReference>
<dbReference type="WBParaSite" id="scf7180000424121.g12356">
    <property type="protein sequence ID" value="scf7180000424121.g12356"/>
    <property type="gene ID" value="scf7180000424121.g12356"/>
</dbReference>
<dbReference type="InterPro" id="IPR041698">
    <property type="entry name" value="Methyltransf_25"/>
</dbReference>
<accession>A0A915PC61</accession>
<evidence type="ECO:0000259" key="6">
    <source>
        <dbReference type="Pfam" id="PF13649"/>
    </source>
</evidence>
<keyword evidence="7" id="KW-1185">Reference proteome</keyword>
<organism evidence="7 8">
    <name type="scientific">Meloidogyne floridensis</name>
    <dbReference type="NCBI Taxonomy" id="298350"/>
    <lineage>
        <taxon>Eukaryota</taxon>
        <taxon>Metazoa</taxon>
        <taxon>Ecdysozoa</taxon>
        <taxon>Nematoda</taxon>
        <taxon>Chromadorea</taxon>
        <taxon>Rhabditida</taxon>
        <taxon>Tylenchina</taxon>
        <taxon>Tylenchomorpha</taxon>
        <taxon>Tylenchoidea</taxon>
        <taxon>Meloidogynidae</taxon>
        <taxon>Meloidogyninae</taxon>
        <taxon>Meloidogyne</taxon>
    </lineage>
</organism>
<comment type="pathway">
    <text evidence="2">Lipid metabolism.</text>
</comment>
<feature type="domain" description="Methyltransferase" evidence="6">
    <location>
        <begin position="18"/>
        <end position="114"/>
    </location>
</feature>
<dbReference type="AlphaFoldDB" id="A0A915PC61"/>
<evidence type="ECO:0000256" key="3">
    <source>
        <dbReference type="ARBA" id="ARBA00022679"/>
    </source>
</evidence>
<evidence type="ECO:0000256" key="5">
    <source>
        <dbReference type="ARBA" id="ARBA00047622"/>
    </source>
</evidence>
<evidence type="ECO:0000313" key="8">
    <source>
        <dbReference type="WBParaSite" id="scf7180000424121.g12356"/>
    </source>
</evidence>
<dbReference type="GO" id="GO:0000234">
    <property type="term" value="F:phosphoethanolamine N-methyltransferase activity"/>
    <property type="evidence" value="ECO:0007669"/>
    <property type="project" value="UniProtKB-EC"/>
</dbReference>
<comment type="catalytic activity">
    <reaction evidence="5">
        <text>phosphoethanolamine + S-adenosyl-L-methionine = N-methylethanolamine phosphate + S-adenosyl-L-homocysteine + H(+)</text>
        <dbReference type="Rhea" id="RHEA:20365"/>
        <dbReference type="ChEBI" id="CHEBI:15378"/>
        <dbReference type="ChEBI" id="CHEBI:57781"/>
        <dbReference type="ChEBI" id="CHEBI:57856"/>
        <dbReference type="ChEBI" id="CHEBI:58190"/>
        <dbReference type="ChEBI" id="CHEBI:59789"/>
        <dbReference type="EC" id="2.1.1.103"/>
    </reaction>
    <physiologicalReaction direction="left-to-right" evidence="5">
        <dbReference type="Rhea" id="RHEA:20366"/>
    </physiologicalReaction>
</comment>
<dbReference type="PANTHER" id="PTHR44307">
    <property type="entry name" value="PHOSPHOETHANOLAMINE METHYLTRANSFERASE"/>
    <property type="match status" value="1"/>
</dbReference>
<dbReference type="PANTHER" id="PTHR44307:SF18">
    <property type="entry name" value="PHOSPHOETHANOLAMINE N-METHYLTRANSFERASE 1"/>
    <property type="match status" value="1"/>
</dbReference>
<dbReference type="SUPFAM" id="SSF53335">
    <property type="entry name" value="S-adenosyl-L-methionine-dependent methyltransferases"/>
    <property type="match status" value="1"/>
</dbReference>
<name>A0A915PC61_9BILA</name>
<comment type="pathway">
    <text evidence="1">Phospholipid metabolism; phosphatidylcholine biosynthesis.</text>
</comment>
<keyword evidence="3" id="KW-0808">Transferase</keyword>
<dbReference type="Proteomes" id="UP000887560">
    <property type="component" value="Unplaced"/>
</dbReference>
<dbReference type="Gene3D" id="3.40.50.12180">
    <property type="match status" value="1"/>
</dbReference>
<dbReference type="CDD" id="cd02440">
    <property type="entry name" value="AdoMet_MTases"/>
    <property type="match status" value="1"/>
</dbReference>
<sequence>MTRAEIIGMLPSFKNKFVVDIGAGIGLVILRFTTEFAKKARKVVSTDFASFIEKNRETNIAFNNIEWRVGDAVRLDFEEGSIDIVFTNWLLMYLVDEEVVQFLINAIKWLRPGGYLHLRESCSEPSSKKSNNSLHSNSDSINPTKYRFSSAYIQLLKSINFKSGDGTVWGFKIHWASSVNVYIQVNLIEKILNLQIKLKKNANWRQVHWLVSKVPKKEKVMPNLGTMLGEKWPEVQKEWDNKLDLALNENQNITSTLASYLLSSGIGTNSVILVFDLRNSENQPSINVHTLANKLNSNIWSVSLNPFCFRHSLTLANNNQDRRIRHSWHEDIESAFEFLGEQISGKEKNISRLFDVIIGIGLLEKIKKMKDASEKVEKILGRYLLSVETGEGDDIRKEKKNEDIEYFPSELFTKQTIEFKADKDLISLIRIEKDKIVNKNKNEEQTGAWLPINGGF</sequence>
<evidence type="ECO:0000313" key="7">
    <source>
        <dbReference type="Proteomes" id="UP000887560"/>
    </source>
</evidence>
<evidence type="ECO:0000256" key="2">
    <source>
        <dbReference type="ARBA" id="ARBA00005189"/>
    </source>
</evidence>
<evidence type="ECO:0000256" key="4">
    <source>
        <dbReference type="ARBA" id="ARBA00035674"/>
    </source>
</evidence>